<evidence type="ECO:0000256" key="2">
    <source>
        <dbReference type="ARBA" id="ARBA00006024"/>
    </source>
</evidence>
<proteinExistence type="inferred from homology"/>
<dbReference type="Gene3D" id="3.40.50.1000">
    <property type="entry name" value="HAD superfamily/HAD-like"/>
    <property type="match status" value="1"/>
</dbReference>
<dbReference type="SFLD" id="SFLDG00002">
    <property type="entry name" value="C1.7:_P-type_atpase_like"/>
    <property type="match status" value="1"/>
</dbReference>
<keyword evidence="5" id="KW-1278">Translocase</keyword>
<gene>
    <name evidence="10" type="ORF">ISP06_03375</name>
</gene>
<dbReference type="PANTHER" id="PTHR48085:SF5">
    <property type="entry name" value="CADMIUM_ZINC-TRANSPORTING ATPASE HMA4-RELATED"/>
    <property type="match status" value="1"/>
</dbReference>
<feature type="transmembrane region" description="Helical" evidence="8">
    <location>
        <begin position="579"/>
        <end position="602"/>
    </location>
</feature>
<dbReference type="Gene3D" id="3.40.1110.10">
    <property type="entry name" value="Calcium-transporting ATPase, cytoplasmic domain N"/>
    <property type="match status" value="1"/>
</dbReference>
<dbReference type="InterPro" id="IPR001757">
    <property type="entry name" value="P_typ_ATPase"/>
</dbReference>
<evidence type="ECO:0000256" key="3">
    <source>
        <dbReference type="ARBA" id="ARBA00022692"/>
    </source>
</evidence>
<comment type="caution">
    <text evidence="10">The sequence shown here is derived from an EMBL/GenBank/DDBJ whole genome shotgun (WGS) entry which is preliminary data.</text>
</comment>
<dbReference type="NCBIfam" id="TIGR01511">
    <property type="entry name" value="ATPase-IB1_Cu"/>
    <property type="match status" value="1"/>
</dbReference>
<dbReference type="Gene3D" id="2.70.150.10">
    <property type="entry name" value="Calcium-transporting ATPase, cytoplasmic transduction domain A"/>
    <property type="match status" value="1"/>
</dbReference>
<evidence type="ECO:0000313" key="11">
    <source>
        <dbReference type="Proteomes" id="UP000606900"/>
    </source>
</evidence>
<evidence type="ECO:0000256" key="8">
    <source>
        <dbReference type="SAM" id="Phobius"/>
    </source>
</evidence>
<dbReference type="GO" id="GO:0019829">
    <property type="term" value="F:ATPase-coupled monoatomic cation transmembrane transporter activity"/>
    <property type="evidence" value="ECO:0007669"/>
    <property type="project" value="InterPro"/>
</dbReference>
<dbReference type="PRINTS" id="PR00120">
    <property type="entry name" value="HATPASE"/>
</dbReference>
<dbReference type="SUPFAM" id="SSF81665">
    <property type="entry name" value="Calcium ATPase, transmembrane domain M"/>
    <property type="match status" value="1"/>
</dbReference>
<evidence type="ECO:0000313" key="10">
    <source>
        <dbReference type="EMBL" id="MBF4474499.1"/>
    </source>
</evidence>
<dbReference type="InterPro" id="IPR023299">
    <property type="entry name" value="ATPase_P-typ_cyto_dom_N"/>
</dbReference>
<dbReference type="SUPFAM" id="SSF81653">
    <property type="entry name" value="Calcium ATPase, transduction domain A"/>
    <property type="match status" value="1"/>
</dbReference>
<evidence type="ECO:0000256" key="4">
    <source>
        <dbReference type="ARBA" id="ARBA00022723"/>
    </source>
</evidence>
<dbReference type="GO" id="GO:0016887">
    <property type="term" value="F:ATP hydrolysis activity"/>
    <property type="evidence" value="ECO:0007669"/>
    <property type="project" value="InterPro"/>
</dbReference>
<dbReference type="Pfam" id="PF00702">
    <property type="entry name" value="Hydrolase"/>
    <property type="match status" value="1"/>
</dbReference>
<dbReference type="RefSeq" id="WP_276698485.1">
    <property type="nucleotide sequence ID" value="NZ_JADIIL010000014.1"/>
</dbReference>
<dbReference type="InterPro" id="IPR044492">
    <property type="entry name" value="P_typ_ATPase_HD_dom"/>
</dbReference>
<dbReference type="InterPro" id="IPR023214">
    <property type="entry name" value="HAD_sf"/>
</dbReference>
<keyword evidence="6 8" id="KW-1133">Transmembrane helix</keyword>
<feature type="transmembrane region" description="Helical" evidence="8">
    <location>
        <begin position="270"/>
        <end position="295"/>
    </location>
</feature>
<dbReference type="GO" id="GO:0005524">
    <property type="term" value="F:ATP binding"/>
    <property type="evidence" value="ECO:0007669"/>
    <property type="project" value="InterPro"/>
</dbReference>
<dbReference type="InterPro" id="IPR008250">
    <property type="entry name" value="ATPase_P-typ_transduc_dom_A_sf"/>
</dbReference>
<accession>A0A843AI78</accession>
<dbReference type="InterPro" id="IPR059000">
    <property type="entry name" value="ATPase_P-type_domA"/>
</dbReference>
<dbReference type="SUPFAM" id="SSF56784">
    <property type="entry name" value="HAD-like"/>
    <property type="match status" value="1"/>
</dbReference>
<evidence type="ECO:0000256" key="7">
    <source>
        <dbReference type="ARBA" id="ARBA00023136"/>
    </source>
</evidence>
<dbReference type="EMBL" id="JADIIL010000014">
    <property type="protein sequence ID" value="MBF4474499.1"/>
    <property type="molecule type" value="Genomic_DNA"/>
</dbReference>
<dbReference type="GO" id="GO:0016020">
    <property type="term" value="C:membrane"/>
    <property type="evidence" value="ECO:0007669"/>
    <property type="project" value="UniProtKB-SubCell"/>
</dbReference>
<dbReference type="PROSITE" id="PS00154">
    <property type="entry name" value="ATPASE_E1_E2"/>
    <property type="match status" value="1"/>
</dbReference>
<dbReference type="SFLD" id="SFLDS00003">
    <property type="entry name" value="Haloacid_Dehalogenase"/>
    <property type="match status" value="1"/>
</dbReference>
<dbReference type="InterPro" id="IPR036412">
    <property type="entry name" value="HAD-like_sf"/>
</dbReference>
<feature type="transmembrane region" description="Helical" evidence="8">
    <location>
        <begin position="608"/>
        <end position="626"/>
    </location>
</feature>
<organism evidence="10 11">
    <name type="scientific">Methanobacterium formicicum</name>
    <dbReference type="NCBI Taxonomy" id="2162"/>
    <lineage>
        <taxon>Archaea</taxon>
        <taxon>Methanobacteriati</taxon>
        <taxon>Methanobacteriota</taxon>
        <taxon>Methanomada group</taxon>
        <taxon>Methanobacteria</taxon>
        <taxon>Methanobacteriales</taxon>
        <taxon>Methanobacteriaceae</taxon>
        <taxon>Methanobacterium</taxon>
    </lineage>
</organism>
<dbReference type="SFLD" id="SFLDF00027">
    <property type="entry name" value="p-type_atpase"/>
    <property type="match status" value="1"/>
</dbReference>
<dbReference type="InterPro" id="IPR051014">
    <property type="entry name" value="Cation_Transport_ATPase_IB"/>
</dbReference>
<dbReference type="InterPro" id="IPR018303">
    <property type="entry name" value="ATPase_P-typ_P_site"/>
</dbReference>
<feature type="transmembrane region" description="Helical" evidence="8">
    <location>
        <begin position="21"/>
        <end position="38"/>
    </location>
</feature>
<dbReference type="GO" id="GO:0046872">
    <property type="term" value="F:metal ion binding"/>
    <property type="evidence" value="ECO:0007669"/>
    <property type="project" value="UniProtKB-KW"/>
</dbReference>
<comment type="subcellular location">
    <subcellularLocation>
        <location evidence="1">Membrane</location>
    </subcellularLocation>
</comment>
<reference evidence="10" key="1">
    <citation type="submission" date="2020-10" db="EMBL/GenBank/DDBJ databases">
        <title>Dehalococcoides mccartyi of a TCE/Cr reducing biochatode.</title>
        <authorList>
            <person name="Matturro B."/>
        </authorList>
    </citation>
    <scope>NUCLEOTIDE SEQUENCE</scope>
    <source>
        <strain evidence="10">Bin2</strain>
    </source>
</reference>
<keyword evidence="3 8" id="KW-0812">Transmembrane</keyword>
<evidence type="ECO:0000256" key="6">
    <source>
        <dbReference type="ARBA" id="ARBA00022989"/>
    </source>
</evidence>
<evidence type="ECO:0000256" key="1">
    <source>
        <dbReference type="ARBA" id="ARBA00004370"/>
    </source>
</evidence>
<dbReference type="Proteomes" id="UP000606900">
    <property type="component" value="Unassembled WGS sequence"/>
</dbReference>
<dbReference type="CDD" id="cd02079">
    <property type="entry name" value="P-type_ATPase_HM"/>
    <property type="match status" value="1"/>
</dbReference>
<dbReference type="NCBIfam" id="TIGR01494">
    <property type="entry name" value="ATPase_P-type"/>
    <property type="match status" value="1"/>
</dbReference>
<comment type="similarity">
    <text evidence="2">Belongs to the cation transport ATPase (P-type) (TC 3.A.3) family. Type IB subfamily.</text>
</comment>
<evidence type="ECO:0000259" key="9">
    <source>
        <dbReference type="Pfam" id="PF00122"/>
    </source>
</evidence>
<dbReference type="FunFam" id="2.70.150.10:FF:000002">
    <property type="entry name" value="Copper-transporting ATPase 1, putative"/>
    <property type="match status" value="1"/>
</dbReference>
<dbReference type="NCBIfam" id="TIGR01525">
    <property type="entry name" value="ATPase-IB_hvy"/>
    <property type="match status" value="1"/>
</dbReference>
<dbReference type="AlphaFoldDB" id="A0A843AI78"/>
<sequence length="650" mass="70197">MPNIDIKNNISFNKFKTDSEYRSIVLTIISAVFLLISWSGILKNVIPFDVALVSVVISGTPILLEAVKGLITSFDLKANVLVSIALIASLLIGEYFAAAEIAVIMMIGEILEDRTVRKARESVKKLLELTPPMARIKTPDGEREIPVEDLAMGDILLVKPGESIPVDGIIIKGHTSIDQSILTGESMPVDKKIGDEVFIGTLNQLGVIEVEATKVGEDTSLAKLIRLVRDSEDKKAPVVRLTDRVATVIVPLAVAASLITYFLTQDIIRLVTILVVFCPCALVLATPTAIMAGIGNASRKGILIKSGEALETVGKVDVIAFDKTGTITYGKPEVAEVMSLSDEYTPEEILSISAMAEKFSEHPIGQAVLHKAENELLSVDDPQKFRVELGQGVEADIDNQQVLVGNRKLMDNNLVLITPEMIDIMKFQENRGKTVLLVAIEQSIIGIITVADRIKGESREIVEELKEIGIKEVFLLTGDNQVTASSIARDIGVDRVYSQQLPEDKVRVIEEQLQQNRKVGMIGDGINDAPALARSNVGVAMGALGSDVAIETADVALMSDDISKIPELIHLSRKVRGTINVNIVVPILINFTAIVLAAFGIIGPVAGALIHNLGSVLVVGNSSRLINYRRNKTSKKSKIIVKNAESVSPP</sequence>
<evidence type="ECO:0000256" key="5">
    <source>
        <dbReference type="ARBA" id="ARBA00022967"/>
    </source>
</evidence>
<dbReference type="Pfam" id="PF00122">
    <property type="entry name" value="E1-E2_ATPase"/>
    <property type="match status" value="1"/>
</dbReference>
<protein>
    <submittedName>
        <fullName evidence="10">Cation-translocating P-type ATPase</fullName>
    </submittedName>
</protein>
<dbReference type="InterPro" id="IPR027256">
    <property type="entry name" value="P-typ_ATPase_IB"/>
</dbReference>
<dbReference type="PRINTS" id="PR00119">
    <property type="entry name" value="CATATPASE"/>
</dbReference>
<name>A0A843AI78_METFO</name>
<keyword evidence="4" id="KW-0479">Metal-binding</keyword>
<feature type="transmembrane region" description="Helical" evidence="8">
    <location>
        <begin position="84"/>
        <end position="108"/>
    </location>
</feature>
<keyword evidence="7 8" id="KW-0472">Membrane</keyword>
<feature type="domain" description="P-type ATPase A" evidence="9">
    <location>
        <begin position="128"/>
        <end position="228"/>
    </location>
</feature>
<feature type="transmembrane region" description="Helical" evidence="8">
    <location>
        <begin position="245"/>
        <end position="264"/>
    </location>
</feature>
<dbReference type="PANTHER" id="PTHR48085">
    <property type="entry name" value="CADMIUM/ZINC-TRANSPORTING ATPASE HMA2-RELATED"/>
    <property type="match status" value="1"/>
</dbReference>
<dbReference type="InterPro" id="IPR023298">
    <property type="entry name" value="ATPase_P-typ_TM_dom_sf"/>
</dbReference>